<comment type="caution">
    <text evidence="4">The sequence shown here is derived from an EMBL/GenBank/DDBJ whole genome shotgun (WGS) entry which is preliminary data.</text>
</comment>
<feature type="domain" description="Calcineurin-like phosphoesterase" evidence="3">
    <location>
        <begin position="1"/>
        <end position="144"/>
    </location>
</feature>
<dbReference type="GO" id="GO:0046872">
    <property type="term" value="F:metal ion binding"/>
    <property type="evidence" value="ECO:0007669"/>
    <property type="project" value="UniProtKB-KW"/>
</dbReference>
<dbReference type="InterPro" id="IPR029052">
    <property type="entry name" value="Metallo-depent_PP-like"/>
</dbReference>
<reference evidence="4 5" key="1">
    <citation type="submission" date="2015-01" db="EMBL/GenBank/DDBJ databases">
        <title>Genome sequence of the anaerobic bacterium Geobacter soli GSS01, a dissimilatory Fe(III) reducer from soil.</title>
        <authorList>
            <person name="Yang G."/>
            <person name="Zhou S."/>
        </authorList>
    </citation>
    <scope>NUCLEOTIDE SEQUENCE [LARGE SCALE GENOMIC DNA]</scope>
    <source>
        <strain evidence="4 5">GSS01</strain>
    </source>
</reference>
<dbReference type="Gene3D" id="3.60.21.10">
    <property type="match status" value="1"/>
</dbReference>
<evidence type="ECO:0000313" key="4">
    <source>
        <dbReference type="EMBL" id="KIE42733.1"/>
    </source>
</evidence>
<dbReference type="SUPFAM" id="SSF56300">
    <property type="entry name" value="Metallo-dependent phosphatases"/>
    <property type="match status" value="1"/>
</dbReference>
<keyword evidence="5" id="KW-1185">Reference proteome</keyword>
<comment type="cofactor">
    <cofactor evidence="2">
        <name>a divalent metal cation</name>
        <dbReference type="ChEBI" id="CHEBI:60240"/>
    </cofactor>
</comment>
<proteinExistence type="inferred from homology"/>
<dbReference type="EC" id="3.1.4.-" evidence="2"/>
<sequence length="158" mass="16786">MKIVVLSDTHGNQSLALSILDLHEDAGHVVHLGDELQDADFLEDATGKTIIKVQGNCDCSPAHPREASLELAGRRFLLTHGDAYHVKSGLERLRERAAAVDAAVVLFGHTHVACVEAIDGILYVNPGCLKRGAGTLTYAVVTMNGDTVTAEILPAVLP</sequence>
<evidence type="ECO:0000313" key="5">
    <source>
        <dbReference type="Proteomes" id="UP000031433"/>
    </source>
</evidence>
<dbReference type="AlphaFoldDB" id="A0A0C1TTC6"/>
<dbReference type="EMBL" id="JXBL01000001">
    <property type="protein sequence ID" value="KIE42733.1"/>
    <property type="molecule type" value="Genomic_DNA"/>
</dbReference>
<dbReference type="GO" id="GO:0016740">
    <property type="term" value="F:transferase activity"/>
    <property type="evidence" value="ECO:0007669"/>
    <property type="project" value="UniProtKB-KW"/>
</dbReference>
<gene>
    <name evidence="4" type="ORF">SE37_08855</name>
</gene>
<dbReference type="PANTHER" id="PTHR11124">
    <property type="entry name" value="VACUOLAR SORTING PROTEIN VPS29"/>
    <property type="match status" value="1"/>
</dbReference>
<dbReference type="NCBIfam" id="TIGR00040">
    <property type="entry name" value="yfcE"/>
    <property type="match status" value="1"/>
</dbReference>
<keyword evidence="4" id="KW-0670">Pyruvate</keyword>
<keyword evidence="4" id="KW-0808">Transferase</keyword>
<name>A0A0C1TTC6_9BACT</name>
<comment type="similarity">
    <text evidence="1 2">Belongs to the metallophosphoesterase superfamily. YfcE family.</text>
</comment>
<evidence type="ECO:0000259" key="3">
    <source>
        <dbReference type="Pfam" id="PF12850"/>
    </source>
</evidence>
<dbReference type="Pfam" id="PF12850">
    <property type="entry name" value="Metallophos_2"/>
    <property type="match status" value="1"/>
</dbReference>
<accession>A0A0C1TTC6</accession>
<dbReference type="InterPro" id="IPR000979">
    <property type="entry name" value="Phosphodiesterase_MJ0936/Vps29"/>
</dbReference>
<dbReference type="InterPro" id="IPR024654">
    <property type="entry name" value="Calcineurin-like_PHP_lpxH"/>
</dbReference>
<evidence type="ECO:0000256" key="1">
    <source>
        <dbReference type="ARBA" id="ARBA00008950"/>
    </source>
</evidence>
<keyword evidence="2" id="KW-0479">Metal-binding</keyword>
<dbReference type="GO" id="GO:0016787">
    <property type="term" value="F:hydrolase activity"/>
    <property type="evidence" value="ECO:0007669"/>
    <property type="project" value="UniProtKB-UniRule"/>
</dbReference>
<protein>
    <recommendedName>
        <fullName evidence="2">Phosphoesterase</fullName>
        <ecNumber evidence="2">3.1.4.-</ecNumber>
    </recommendedName>
</protein>
<organism evidence="4 5">
    <name type="scientific">Geobacter soli</name>
    <dbReference type="NCBI Taxonomy" id="1510391"/>
    <lineage>
        <taxon>Bacteria</taxon>
        <taxon>Pseudomonadati</taxon>
        <taxon>Thermodesulfobacteriota</taxon>
        <taxon>Desulfuromonadia</taxon>
        <taxon>Geobacterales</taxon>
        <taxon>Geobacteraceae</taxon>
        <taxon>Geobacter</taxon>
    </lineage>
</organism>
<evidence type="ECO:0000256" key="2">
    <source>
        <dbReference type="RuleBase" id="RU362039"/>
    </source>
</evidence>
<dbReference type="RefSeq" id="WP_039645568.1">
    <property type="nucleotide sequence ID" value="NZ_JXBL01000001.1"/>
</dbReference>
<dbReference type="Proteomes" id="UP000031433">
    <property type="component" value="Unassembled WGS sequence"/>
</dbReference>